<protein>
    <submittedName>
        <fullName evidence="2">Uncharacterized protein</fullName>
    </submittedName>
</protein>
<evidence type="ECO:0000256" key="1">
    <source>
        <dbReference type="SAM" id="MobiDB-lite"/>
    </source>
</evidence>
<reference evidence="5" key="1">
    <citation type="journal article" date="2020" name="Genome Biol.">
        <title>Gamete binning: chromosome-level and haplotype-resolved genome assembly enabled by high-throughput single-cell sequencing of gamete genomes.</title>
        <authorList>
            <person name="Campoy J.A."/>
            <person name="Sun H."/>
            <person name="Goel M."/>
            <person name="Jiao W.-B."/>
            <person name="Folz-Donahue K."/>
            <person name="Wang N."/>
            <person name="Rubio M."/>
            <person name="Liu C."/>
            <person name="Kukat C."/>
            <person name="Ruiz D."/>
            <person name="Huettel B."/>
            <person name="Schneeberger K."/>
        </authorList>
    </citation>
    <scope>NUCLEOTIDE SEQUENCE [LARGE SCALE GENOMIC DNA]</scope>
    <source>
        <strain evidence="5">cv. Rojo Pasion</strain>
    </source>
</reference>
<feature type="compositionally biased region" description="Polar residues" evidence="1">
    <location>
        <begin position="1"/>
        <end position="10"/>
    </location>
</feature>
<name>A0A6J5V5Z6_PRUAR</name>
<organism evidence="2 4">
    <name type="scientific">Prunus armeniaca</name>
    <name type="common">Apricot</name>
    <name type="synonym">Armeniaca vulgaris</name>
    <dbReference type="NCBI Taxonomy" id="36596"/>
    <lineage>
        <taxon>Eukaryota</taxon>
        <taxon>Viridiplantae</taxon>
        <taxon>Streptophyta</taxon>
        <taxon>Embryophyta</taxon>
        <taxon>Tracheophyta</taxon>
        <taxon>Spermatophyta</taxon>
        <taxon>Magnoliopsida</taxon>
        <taxon>eudicotyledons</taxon>
        <taxon>Gunneridae</taxon>
        <taxon>Pentapetalae</taxon>
        <taxon>rosids</taxon>
        <taxon>fabids</taxon>
        <taxon>Rosales</taxon>
        <taxon>Rosaceae</taxon>
        <taxon>Amygdaloideae</taxon>
        <taxon>Amygdaleae</taxon>
        <taxon>Prunus</taxon>
    </lineage>
</organism>
<evidence type="ECO:0000313" key="4">
    <source>
        <dbReference type="Proteomes" id="UP000507222"/>
    </source>
</evidence>
<keyword evidence="5" id="KW-1185">Reference proteome</keyword>
<gene>
    <name evidence="2" type="ORF">CURHAP_LOCUS38545</name>
    <name evidence="3" type="ORF">ORAREDHAP_LOCUS37718</name>
</gene>
<reference evidence="2 4" key="2">
    <citation type="submission" date="2020-05" db="EMBL/GenBank/DDBJ databases">
        <authorList>
            <person name="Campoy J."/>
            <person name="Schneeberger K."/>
            <person name="Spophaly S."/>
        </authorList>
    </citation>
    <scope>NUCLEOTIDE SEQUENCE [LARGE SCALE GENOMIC DNA]</scope>
    <source>
        <strain evidence="2">PruArmRojPasFocal</strain>
    </source>
</reference>
<proteinExistence type="predicted"/>
<accession>A0A6J5V5Z6</accession>
<dbReference type="AlphaFoldDB" id="A0A6J5V5Z6"/>
<sequence length="66" mass="7260">MAGDISQTLPTVAPALSRPPDSLCKGSKQHGFRVGNSQSQRSLKKSKDKTKSGVVYKEGRWCSYYI</sequence>
<feature type="region of interest" description="Disordered" evidence="1">
    <location>
        <begin position="1"/>
        <end position="51"/>
    </location>
</feature>
<dbReference type="EMBL" id="CAEKKB010000006">
    <property type="protein sequence ID" value="CAB4313946.1"/>
    <property type="molecule type" value="Genomic_DNA"/>
</dbReference>
<dbReference type="EMBL" id="CAEKDK010000006">
    <property type="protein sequence ID" value="CAB4283633.1"/>
    <property type="molecule type" value="Genomic_DNA"/>
</dbReference>
<dbReference type="Proteomes" id="UP000507222">
    <property type="component" value="Unassembled WGS sequence"/>
</dbReference>
<evidence type="ECO:0000313" key="5">
    <source>
        <dbReference type="Proteomes" id="UP000507245"/>
    </source>
</evidence>
<evidence type="ECO:0000313" key="2">
    <source>
        <dbReference type="EMBL" id="CAB4283633.1"/>
    </source>
</evidence>
<evidence type="ECO:0000313" key="3">
    <source>
        <dbReference type="EMBL" id="CAB4313946.1"/>
    </source>
</evidence>
<dbReference type="Proteomes" id="UP000507245">
    <property type="component" value="Unassembled WGS sequence"/>
</dbReference>